<proteinExistence type="predicted"/>
<dbReference type="AlphaFoldDB" id="A0ABC8REQ2"/>
<evidence type="ECO:0000313" key="3">
    <source>
        <dbReference type="Proteomes" id="UP001642360"/>
    </source>
</evidence>
<protein>
    <submittedName>
        <fullName evidence="2">Uncharacterized protein</fullName>
    </submittedName>
</protein>
<reference evidence="2 3" key="1">
    <citation type="submission" date="2024-02" db="EMBL/GenBank/DDBJ databases">
        <authorList>
            <person name="Vignale AGUSTIN F."/>
            <person name="Sosa J E."/>
            <person name="Modenutti C."/>
        </authorList>
    </citation>
    <scope>NUCLEOTIDE SEQUENCE [LARGE SCALE GENOMIC DNA]</scope>
</reference>
<gene>
    <name evidence="2" type="ORF">ILEXP_LOCUS9674</name>
</gene>
<dbReference type="EMBL" id="CAUOFW020001192">
    <property type="protein sequence ID" value="CAK9142035.1"/>
    <property type="molecule type" value="Genomic_DNA"/>
</dbReference>
<organism evidence="2 3">
    <name type="scientific">Ilex paraguariensis</name>
    <name type="common">yerba mate</name>
    <dbReference type="NCBI Taxonomy" id="185542"/>
    <lineage>
        <taxon>Eukaryota</taxon>
        <taxon>Viridiplantae</taxon>
        <taxon>Streptophyta</taxon>
        <taxon>Embryophyta</taxon>
        <taxon>Tracheophyta</taxon>
        <taxon>Spermatophyta</taxon>
        <taxon>Magnoliopsida</taxon>
        <taxon>eudicotyledons</taxon>
        <taxon>Gunneridae</taxon>
        <taxon>Pentapetalae</taxon>
        <taxon>asterids</taxon>
        <taxon>campanulids</taxon>
        <taxon>Aquifoliales</taxon>
        <taxon>Aquifoliaceae</taxon>
        <taxon>Ilex</taxon>
    </lineage>
</organism>
<feature type="region of interest" description="Disordered" evidence="1">
    <location>
        <begin position="50"/>
        <end position="110"/>
    </location>
</feature>
<comment type="caution">
    <text evidence="2">The sequence shown here is derived from an EMBL/GenBank/DDBJ whole genome shotgun (WGS) entry which is preliminary data.</text>
</comment>
<feature type="non-terminal residue" evidence="2">
    <location>
        <position position="110"/>
    </location>
</feature>
<keyword evidence="3" id="KW-1185">Reference proteome</keyword>
<dbReference type="Proteomes" id="UP001642360">
    <property type="component" value="Unassembled WGS sequence"/>
</dbReference>
<evidence type="ECO:0000313" key="2">
    <source>
        <dbReference type="EMBL" id="CAK9142035.1"/>
    </source>
</evidence>
<name>A0ABC8REQ2_9AQUA</name>
<evidence type="ECO:0000256" key="1">
    <source>
        <dbReference type="SAM" id="MobiDB-lite"/>
    </source>
</evidence>
<sequence>MAAPIIGGKGHLHRDGARGDVMPKLNGIIEKTDALCIGDANHVPAGNTKCAPKGTTKCTPKGGAKASWDQDDAKLVGPGDGMENMDNNGLASPLGMLGGAKEGQQGALMA</sequence>
<accession>A0ABC8REQ2</accession>